<dbReference type="EMBL" id="ACGS02000023">
    <property type="protein sequence ID" value="EFZ35463.1"/>
    <property type="molecule type" value="Genomic_DNA"/>
</dbReference>
<organism evidence="1 2">
    <name type="scientific">Ligilactobacillus ruminis ATCC 25644</name>
    <dbReference type="NCBI Taxonomy" id="525362"/>
    <lineage>
        <taxon>Bacteria</taxon>
        <taxon>Bacillati</taxon>
        <taxon>Bacillota</taxon>
        <taxon>Bacilli</taxon>
        <taxon>Lactobacillales</taxon>
        <taxon>Lactobacillaceae</taxon>
        <taxon>Ligilactobacillus</taxon>
    </lineage>
</organism>
<gene>
    <name evidence="1" type="ORF">HMPREF0542_10483</name>
</gene>
<dbReference type="AlphaFoldDB" id="E7FNK6"/>
<reference evidence="1 2" key="1">
    <citation type="submission" date="2011-01" db="EMBL/GenBank/DDBJ databases">
        <authorList>
            <person name="Muzny D."/>
            <person name="Qin X."/>
            <person name="Buhay C."/>
            <person name="Dugan-Rocha S."/>
            <person name="Ding Y."/>
            <person name="Chen G."/>
            <person name="Hawes A."/>
            <person name="Holder M."/>
            <person name="Jhangiani S."/>
            <person name="Johnson A."/>
            <person name="Khan Z."/>
            <person name="Li Z."/>
            <person name="Liu W."/>
            <person name="Liu X."/>
            <person name="Perez L."/>
            <person name="Shen H."/>
            <person name="Wang Q."/>
            <person name="Watt J."/>
            <person name="Xi L."/>
            <person name="Xin Y."/>
            <person name="Zhou J."/>
            <person name="Deng J."/>
            <person name="Jiang H."/>
            <person name="Liu Y."/>
            <person name="Qu J."/>
            <person name="Song X.-Z."/>
            <person name="Zhang L."/>
            <person name="Villasana D."/>
            <person name="Johnson A."/>
            <person name="Liu J."/>
            <person name="Liyanage D."/>
            <person name="Lorensuhewa L."/>
            <person name="Robinson T."/>
            <person name="Song A."/>
            <person name="Song B.-B."/>
            <person name="Dinh H."/>
            <person name="Thornton R."/>
            <person name="Coyle M."/>
            <person name="Francisco L."/>
            <person name="Jackson L."/>
            <person name="Javaid M."/>
            <person name="Korchina V."/>
            <person name="Kovar C."/>
            <person name="Mata R."/>
            <person name="Mathew T."/>
            <person name="Ngo R."/>
            <person name="Nguyen L."/>
            <person name="Nguyen N."/>
            <person name="Okwuonu G."/>
            <person name="Ongeri F."/>
            <person name="Pham C."/>
            <person name="Simmons D."/>
            <person name="Wilczek-Boney K."/>
            <person name="Hale W."/>
            <person name="Jakkamsetti A."/>
            <person name="Pham P."/>
            <person name="Ruth R."/>
            <person name="San Lucas F."/>
            <person name="Warren J."/>
            <person name="Zhang J."/>
            <person name="Zhao Z."/>
            <person name="Zhou C."/>
            <person name="Zhu D."/>
            <person name="Lee S."/>
            <person name="Bess C."/>
            <person name="Blankenburg K."/>
            <person name="Forbes L."/>
            <person name="Fu Q."/>
            <person name="Gubbala S."/>
            <person name="Hirani K."/>
            <person name="Jayaseelan J.C."/>
            <person name="Lara F."/>
            <person name="Munidasa M."/>
            <person name="Palculict T."/>
            <person name="Patil S."/>
            <person name="Pu L.-L."/>
            <person name="Saada N."/>
            <person name="Tang L."/>
            <person name="Weissenberger G."/>
            <person name="Zhu Y."/>
            <person name="Hemphill L."/>
            <person name="Shang Y."/>
            <person name="Youmans B."/>
            <person name="Ayvaz T."/>
            <person name="Ross M."/>
            <person name="Santibanez J."/>
            <person name="Aqrawi P."/>
            <person name="Gross S."/>
            <person name="Joshi V."/>
            <person name="Fowler G."/>
            <person name="Nazareth L."/>
            <person name="Reid J."/>
            <person name="Worley K."/>
            <person name="Petrosino J."/>
            <person name="Highlander S."/>
            <person name="Gibbs R."/>
        </authorList>
    </citation>
    <scope>NUCLEOTIDE SEQUENCE [LARGE SCALE GENOMIC DNA]</scope>
    <source>
        <strain evidence="1 2">ATCC 25644</strain>
    </source>
</reference>
<accession>E7FNK6</accession>
<dbReference type="Proteomes" id="UP000004099">
    <property type="component" value="Unassembled WGS sequence"/>
</dbReference>
<name>E7FNK6_9LACO</name>
<sequence length="42" mass="5064">MFYKVYGNLLKFKTATCFYILEDVETCLFSTLFLFETFFDIT</sequence>
<evidence type="ECO:0000313" key="1">
    <source>
        <dbReference type="EMBL" id="EFZ35463.1"/>
    </source>
</evidence>
<evidence type="ECO:0000313" key="2">
    <source>
        <dbReference type="Proteomes" id="UP000004099"/>
    </source>
</evidence>
<comment type="caution">
    <text evidence="1">The sequence shown here is derived from an EMBL/GenBank/DDBJ whole genome shotgun (WGS) entry which is preliminary data.</text>
</comment>
<dbReference type="HOGENOM" id="CLU_3253376_0_0_9"/>
<proteinExistence type="predicted"/>
<protein>
    <submittedName>
        <fullName evidence="1">Uncharacterized protein</fullName>
    </submittedName>
</protein>